<comment type="caution">
    <text evidence="5">The sequence shown here is derived from an EMBL/GenBank/DDBJ whole genome shotgun (WGS) entry which is preliminary data.</text>
</comment>
<dbReference type="InterPro" id="IPR046350">
    <property type="entry name" value="Cystatin_sf"/>
</dbReference>
<organism evidence="5 6">
    <name type="scientific">Quercus suber</name>
    <name type="common">Cork oak</name>
    <dbReference type="NCBI Taxonomy" id="58331"/>
    <lineage>
        <taxon>Eukaryota</taxon>
        <taxon>Viridiplantae</taxon>
        <taxon>Streptophyta</taxon>
        <taxon>Embryophyta</taxon>
        <taxon>Tracheophyta</taxon>
        <taxon>Spermatophyta</taxon>
        <taxon>Magnoliopsida</taxon>
        <taxon>eudicotyledons</taxon>
        <taxon>Gunneridae</taxon>
        <taxon>Pentapetalae</taxon>
        <taxon>rosids</taxon>
        <taxon>fabids</taxon>
        <taxon>Fagales</taxon>
        <taxon>Fagaceae</taxon>
        <taxon>Quercus</taxon>
    </lineage>
</organism>
<keyword evidence="2" id="KW-0789">Thiol protease inhibitor</keyword>
<dbReference type="PANTHER" id="PTHR47364">
    <property type="entry name" value="CYSTEINE PROTEINASE INHIBITOR 5"/>
    <property type="match status" value="1"/>
</dbReference>
<sequence>MKAQKCFFYLYLLTLLILPIYVPAIRGKPGVRDKGDWKPIKNIKDPYVKGIADFALFEFNKRSNFNLLFEGVLRGQTRYSNGTYYRLVVAAKNGAHTRNYRAVVFEQPWGESRFSDGFYYRLVLEAKHGAYTRKYQAIVLDQPWAYSKKCLYLLTLLILSLYATAMGGRHGVLDDGGEWQPIKNITDPYIKVLGEVSVYDYNNWTSSHLLFVKVLNGDTRGHYYDDYYYRLALEAKDSGHTKKYQAIVLERHDDYYYRLALEAKDSGHTKKYQAIVLERRYEYFRNLTSFTPL</sequence>
<name>A0AAW0KJW0_QUESU</name>
<dbReference type="Gene3D" id="3.10.450.10">
    <property type="match status" value="4"/>
</dbReference>
<keyword evidence="3" id="KW-0732">Signal</keyword>
<feature type="signal peptide" evidence="3">
    <location>
        <begin position="1"/>
        <end position="27"/>
    </location>
</feature>
<dbReference type="PANTHER" id="PTHR47364:SF2">
    <property type="entry name" value="CYSTEINE PROTEINASE INHIBITOR 5"/>
    <property type="match status" value="1"/>
</dbReference>
<proteinExistence type="predicted"/>
<evidence type="ECO:0000256" key="3">
    <source>
        <dbReference type="SAM" id="SignalP"/>
    </source>
</evidence>
<protein>
    <submittedName>
        <fullName evidence="5">Cysteine proteinase inhibitor 5</fullName>
    </submittedName>
</protein>
<keyword evidence="1" id="KW-0646">Protease inhibitor</keyword>
<evidence type="ECO:0000256" key="2">
    <source>
        <dbReference type="ARBA" id="ARBA00022704"/>
    </source>
</evidence>
<feature type="domain" description="Cystatin" evidence="4">
    <location>
        <begin position="182"/>
        <end position="252"/>
    </location>
</feature>
<feature type="domain" description="Cystatin" evidence="4">
    <location>
        <begin position="256"/>
        <end position="292"/>
    </location>
</feature>
<keyword evidence="6" id="KW-1185">Reference proteome</keyword>
<dbReference type="EMBL" id="PKMF04000289">
    <property type="protein sequence ID" value="KAK7839200.1"/>
    <property type="molecule type" value="Genomic_DNA"/>
</dbReference>
<accession>A0AAW0KJW0</accession>
<gene>
    <name evidence="5" type="primary">CYS5_2</name>
    <name evidence="5" type="ORF">CFP56_018653</name>
</gene>
<dbReference type="AlphaFoldDB" id="A0AAW0KJW0"/>
<dbReference type="InterPro" id="IPR000010">
    <property type="entry name" value="Cystatin_dom"/>
</dbReference>
<evidence type="ECO:0000313" key="6">
    <source>
        <dbReference type="Proteomes" id="UP000237347"/>
    </source>
</evidence>
<evidence type="ECO:0000313" key="5">
    <source>
        <dbReference type="EMBL" id="KAK7839200.1"/>
    </source>
</evidence>
<dbReference type="Pfam" id="PF16845">
    <property type="entry name" value="SQAPI"/>
    <property type="match status" value="3"/>
</dbReference>
<reference evidence="5 6" key="1">
    <citation type="journal article" date="2018" name="Sci. Data">
        <title>The draft genome sequence of cork oak.</title>
        <authorList>
            <person name="Ramos A.M."/>
            <person name="Usie A."/>
            <person name="Barbosa P."/>
            <person name="Barros P.M."/>
            <person name="Capote T."/>
            <person name="Chaves I."/>
            <person name="Simoes F."/>
            <person name="Abreu I."/>
            <person name="Carrasquinho I."/>
            <person name="Faro C."/>
            <person name="Guimaraes J.B."/>
            <person name="Mendonca D."/>
            <person name="Nobrega F."/>
            <person name="Rodrigues L."/>
            <person name="Saibo N.J.M."/>
            <person name="Varela M.C."/>
            <person name="Egas C."/>
            <person name="Matos J."/>
            <person name="Miguel C.M."/>
            <person name="Oliveira M.M."/>
            <person name="Ricardo C.P."/>
            <person name="Goncalves S."/>
        </authorList>
    </citation>
    <scope>NUCLEOTIDE SEQUENCE [LARGE SCALE GENOMIC DNA]</scope>
    <source>
        <strain evidence="6">cv. HL8</strain>
    </source>
</reference>
<feature type="chain" id="PRO_5043743466" evidence="3">
    <location>
        <begin position="28"/>
        <end position="293"/>
    </location>
</feature>
<evidence type="ECO:0000259" key="4">
    <source>
        <dbReference type="Pfam" id="PF16845"/>
    </source>
</evidence>
<evidence type="ECO:0000256" key="1">
    <source>
        <dbReference type="ARBA" id="ARBA00022690"/>
    </source>
</evidence>
<dbReference type="Proteomes" id="UP000237347">
    <property type="component" value="Unassembled WGS sequence"/>
</dbReference>
<dbReference type="SUPFAM" id="SSF54403">
    <property type="entry name" value="Cystatin/monellin"/>
    <property type="match status" value="2"/>
</dbReference>
<feature type="domain" description="Cystatin" evidence="4">
    <location>
        <begin position="40"/>
        <end position="113"/>
    </location>
</feature>
<dbReference type="CDD" id="cd00042">
    <property type="entry name" value="CY"/>
    <property type="match status" value="1"/>
</dbReference>
<dbReference type="GO" id="GO:0004869">
    <property type="term" value="F:cysteine-type endopeptidase inhibitor activity"/>
    <property type="evidence" value="ECO:0007669"/>
    <property type="project" value="UniProtKB-KW"/>
</dbReference>